<sequence>MTQDGRAEELEPAKRRIMEATYRALQKHGYGNLTIQHIADEFENSKTLLYYHYDGKDELLVDFLDYVLTQFLNSLPRGDRTPKEELETLVDTLLPETLSEEAYRLQLSMFELRVNAPHDEGCREEYRHVDAELTELLRDILVRGVEAGEFDVNDPEAEAELFLSILTGTRARRLTVFKPDESIEPLRAAIQSHIDRISA</sequence>
<dbReference type="InterPro" id="IPR039538">
    <property type="entry name" value="BetI_C"/>
</dbReference>
<dbReference type="RefSeq" id="WP_004040894.1">
    <property type="nucleotide sequence ID" value="NC_013966.1"/>
</dbReference>
<dbReference type="PANTHER" id="PTHR30055:SF234">
    <property type="entry name" value="HTH-TYPE TRANSCRIPTIONAL REGULATOR BETI"/>
    <property type="match status" value="1"/>
</dbReference>
<gene>
    <name evidence="7" type="ORF">C498_00540</name>
</gene>
<protein>
    <submittedName>
        <fullName evidence="7">TetR family transcriptional regulator</fullName>
    </submittedName>
</protein>
<dbReference type="PANTHER" id="PTHR30055">
    <property type="entry name" value="HTH-TYPE TRANSCRIPTIONAL REGULATOR RUTR"/>
    <property type="match status" value="1"/>
</dbReference>
<feature type="domain" description="HTH tetR-type" evidence="6">
    <location>
        <begin position="11"/>
        <end position="71"/>
    </location>
</feature>
<organism evidence="7 8">
    <name type="scientific">Haloferax volcanii (strain ATCC 29605 / DSM 3757 / JCM 8879 / NBRC 14742 / NCIMB 2012 / VKM B-1768 / DS2)</name>
    <name type="common">Halobacterium volcanii</name>
    <dbReference type="NCBI Taxonomy" id="309800"/>
    <lineage>
        <taxon>Archaea</taxon>
        <taxon>Methanobacteriati</taxon>
        <taxon>Methanobacteriota</taxon>
        <taxon>Stenosarchaea group</taxon>
        <taxon>Halobacteria</taxon>
        <taxon>Halobacteriales</taxon>
        <taxon>Haloferacaceae</taxon>
        <taxon>Haloferax</taxon>
    </lineage>
</organism>
<dbReference type="PROSITE" id="PS50977">
    <property type="entry name" value="HTH_TETR_2"/>
    <property type="match status" value="1"/>
</dbReference>
<dbReference type="InterPro" id="IPR009057">
    <property type="entry name" value="Homeodomain-like_sf"/>
</dbReference>
<evidence type="ECO:0000313" key="7">
    <source>
        <dbReference type="EMBL" id="ELY37540.1"/>
    </source>
</evidence>
<evidence type="ECO:0000256" key="4">
    <source>
        <dbReference type="ARBA" id="ARBA00023163"/>
    </source>
</evidence>
<dbReference type="SUPFAM" id="SSF46689">
    <property type="entry name" value="Homeodomain-like"/>
    <property type="match status" value="1"/>
</dbReference>
<evidence type="ECO:0000313" key="8">
    <source>
        <dbReference type="Proteomes" id="UP000011532"/>
    </source>
</evidence>
<dbReference type="GO" id="GO:0003700">
    <property type="term" value="F:DNA-binding transcription factor activity"/>
    <property type="evidence" value="ECO:0007669"/>
    <property type="project" value="TreeGrafter"/>
</dbReference>
<comment type="caution">
    <text evidence="7">The sequence shown here is derived from an EMBL/GenBank/DDBJ whole genome shotgun (WGS) entry which is preliminary data.</text>
</comment>
<evidence type="ECO:0000256" key="2">
    <source>
        <dbReference type="ARBA" id="ARBA00023015"/>
    </source>
</evidence>
<evidence type="ECO:0000256" key="3">
    <source>
        <dbReference type="ARBA" id="ARBA00023125"/>
    </source>
</evidence>
<evidence type="ECO:0000259" key="6">
    <source>
        <dbReference type="PROSITE" id="PS50977"/>
    </source>
</evidence>
<dbReference type="Gene3D" id="1.10.357.10">
    <property type="entry name" value="Tetracycline Repressor, domain 2"/>
    <property type="match status" value="1"/>
</dbReference>
<dbReference type="InterPro" id="IPR036271">
    <property type="entry name" value="Tet_transcr_reg_TetR-rel_C_sf"/>
</dbReference>
<dbReference type="InterPro" id="IPR001647">
    <property type="entry name" value="HTH_TetR"/>
</dbReference>
<dbReference type="AlphaFoldDB" id="A0A384KMA0"/>
<dbReference type="OrthoDB" id="135877at2157"/>
<dbReference type="GO" id="GO:0000976">
    <property type="term" value="F:transcription cis-regulatory region binding"/>
    <property type="evidence" value="ECO:0007669"/>
    <property type="project" value="TreeGrafter"/>
</dbReference>
<keyword evidence="2" id="KW-0805">Transcription regulation</keyword>
<dbReference type="SUPFAM" id="SSF48498">
    <property type="entry name" value="Tetracyclin repressor-like, C-terminal domain"/>
    <property type="match status" value="1"/>
</dbReference>
<reference evidence="8" key="1">
    <citation type="submission" date="2012-11" db="EMBL/GenBank/DDBJ databases">
        <authorList>
            <person name="Becker E.A."/>
            <person name="Seitzer P."/>
            <person name="Tritt A."/>
            <person name="Larsen D."/>
            <person name="Yao A."/>
            <person name="Wu D."/>
            <person name="Darling A."/>
            <person name="Eisen J.A."/>
            <person name="Facciotti M.T."/>
        </authorList>
    </citation>
    <scope>NUCLEOTIDE SEQUENCE [LARGE SCALE GENOMIC DNA]</scope>
    <source>
        <strain evidence="8">ATCC 29605 / DSM 3757 / JCM 8879 / NBRC 14742 / NCIMB 2012 / VKM B-1768 / DS2</strain>
    </source>
</reference>
<keyword evidence="3 5" id="KW-0238">DNA-binding</keyword>
<dbReference type="Pfam" id="PF13977">
    <property type="entry name" value="TetR_C_6"/>
    <property type="match status" value="1"/>
</dbReference>
<feature type="DNA-binding region" description="H-T-H motif" evidence="5">
    <location>
        <begin position="34"/>
        <end position="53"/>
    </location>
</feature>
<dbReference type="EMBL" id="AOHU01000018">
    <property type="protein sequence ID" value="ELY37540.1"/>
    <property type="molecule type" value="Genomic_DNA"/>
</dbReference>
<name>A0A384KMA0_HALVD</name>
<keyword evidence="1" id="KW-0678">Repressor</keyword>
<proteinExistence type="predicted"/>
<keyword evidence="4" id="KW-0804">Transcription</keyword>
<dbReference type="InterPro" id="IPR050109">
    <property type="entry name" value="HTH-type_TetR-like_transc_reg"/>
</dbReference>
<accession>A0A384KMA0</accession>
<evidence type="ECO:0000256" key="1">
    <source>
        <dbReference type="ARBA" id="ARBA00022491"/>
    </source>
</evidence>
<dbReference type="Pfam" id="PF00440">
    <property type="entry name" value="TetR_N"/>
    <property type="match status" value="1"/>
</dbReference>
<reference evidence="7 8" key="2">
    <citation type="journal article" date="2014" name="PLoS Genet.">
        <title>Phylogenetically driven sequencing of extremely halophilic archaea reveals strategies for static and dynamic osmo-response.</title>
        <authorList>
            <person name="Becker E.A."/>
            <person name="Seitzer P.M."/>
            <person name="Tritt A."/>
            <person name="Larsen D."/>
            <person name="Krusor M."/>
            <person name="Yao A.I."/>
            <person name="Wu D."/>
            <person name="Madern D."/>
            <person name="Eisen J.A."/>
            <person name="Darling A.E."/>
            <person name="Facciotti M.T."/>
        </authorList>
    </citation>
    <scope>NUCLEOTIDE SEQUENCE [LARGE SCALE GENOMIC DNA]</scope>
    <source>
        <strain evidence="8">ATCC 29605 / DSM 3757 / JCM 8879 / NBRC 14742 / NCIMB 2012 / VKM B-1768 / DS2</strain>
    </source>
</reference>
<dbReference type="Proteomes" id="UP000011532">
    <property type="component" value="Unassembled WGS sequence"/>
</dbReference>
<evidence type="ECO:0000256" key="5">
    <source>
        <dbReference type="PROSITE-ProRule" id="PRU00335"/>
    </source>
</evidence>
<dbReference type="GeneID" id="8923359"/>